<accession>A0ABQ6PZ43</accession>
<dbReference type="Pfam" id="PF10335">
    <property type="entry name" value="DUF294_C"/>
    <property type="match status" value="1"/>
</dbReference>
<dbReference type="Gene3D" id="3.10.580.10">
    <property type="entry name" value="CBS-domain"/>
    <property type="match status" value="1"/>
</dbReference>
<dbReference type="InterPro" id="IPR046342">
    <property type="entry name" value="CBS_dom_sf"/>
</dbReference>
<evidence type="ECO:0000256" key="2">
    <source>
        <dbReference type="PROSITE-ProRule" id="PRU00703"/>
    </source>
</evidence>
<organism evidence="4 5">
    <name type="scientific">Algoriphagus taiwanensis</name>
    <dbReference type="NCBI Taxonomy" id="1445656"/>
    <lineage>
        <taxon>Bacteria</taxon>
        <taxon>Pseudomonadati</taxon>
        <taxon>Bacteroidota</taxon>
        <taxon>Cytophagia</taxon>
        <taxon>Cytophagales</taxon>
        <taxon>Cyclobacteriaceae</taxon>
        <taxon>Algoriphagus</taxon>
    </lineage>
</organism>
<dbReference type="EMBL" id="BTPE01000004">
    <property type="protein sequence ID" value="GMQ33221.1"/>
    <property type="molecule type" value="Genomic_DNA"/>
</dbReference>
<feature type="domain" description="CBS" evidence="3">
    <location>
        <begin position="86"/>
        <end position="145"/>
    </location>
</feature>
<dbReference type="SUPFAM" id="SSF54631">
    <property type="entry name" value="CBS-domain pair"/>
    <property type="match status" value="1"/>
</dbReference>
<dbReference type="PANTHER" id="PTHR43080">
    <property type="entry name" value="CBS DOMAIN-CONTAINING PROTEIN CBSX3, MITOCHONDRIAL"/>
    <property type="match status" value="1"/>
</dbReference>
<name>A0ABQ6PZ43_9BACT</name>
<proteinExistence type="predicted"/>
<dbReference type="SUPFAM" id="SSF81301">
    <property type="entry name" value="Nucleotidyltransferase"/>
    <property type="match status" value="1"/>
</dbReference>
<comment type="caution">
    <text evidence="4">The sequence shown here is derived from an EMBL/GenBank/DDBJ whole genome shotgun (WGS) entry which is preliminary data.</text>
</comment>
<dbReference type="PROSITE" id="PS51371">
    <property type="entry name" value="CBS"/>
    <property type="match status" value="1"/>
</dbReference>
<evidence type="ECO:0000313" key="4">
    <source>
        <dbReference type="EMBL" id="GMQ33221.1"/>
    </source>
</evidence>
<gene>
    <name evidence="4" type="ORF">Ataiwa_14930</name>
</gene>
<dbReference type="InterPro" id="IPR043519">
    <property type="entry name" value="NT_sf"/>
</dbReference>
<dbReference type="InterPro" id="IPR018821">
    <property type="entry name" value="DUF294_put_nucleoTrafse_sb-bd"/>
</dbReference>
<dbReference type="InterPro" id="IPR051257">
    <property type="entry name" value="Diverse_CBS-Domain"/>
</dbReference>
<sequence length="484" mass="55682">MQAPHPLVSDQFYSKKVKDLLVRSIRWVTPETSIQTCAQYMAQEQVSCLFIGYQAKQLIGYITDLTLRDQVLAVGLDPGTKVEMIMEKDLISISPESSLVEALLLMFQSKARYLLVGNEQGFLGWISRTKVLTEQSQGPFMFIQSVKEARQYSELREKWQQMPDLIHLLISRGMKAAYVNQIITTVADTISQRVIERVIKAFGPPPAPFVFFVYGSEGRGELTLKTDQDNGIIYADKANEHREEVRAYFLEFATRVSTALDEIGLSFCDGNFMAMNPKWTHSLSHWKNNYLQWVSDASQETAMNYSTFFDCRGIYGDLSLIEELKNHMANLMDQASERFFLSLGQNALQYEPPLTFFKRIKTEDIDGEKQLNLKKTMRPIVDLARVYALKHKITEPNTIRRIELLKEKGVFSEKEVQELTHAFEYLMSLRLESQASSLLESHTAPKNYLLVKTLTKIQQVTLIEIFKVIEEFQARIRISFTRTL</sequence>
<evidence type="ECO:0000256" key="1">
    <source>
        <dbReference type="ARBA" id="ARBA00023122"/>
    </source>
</evidence>
<reference evidence="4 5" key="1">
    <citation type="submission" date="2023-08" db="EMBL/GenBank/DDBJ databases">
        <title>Draft genome sequence of Algoriphagus taiwanensis.</title>
        <authorList>
            <person name="Takatani N."/>
            <person name="Hosokawa M."/>
            <person name="Sawabe T."/>
        </authorList>
    </citation>
    <scope>NUCLEOTIDE SEQUENCE [LARGE SCALE GENOMIC DNA]</scope>
    <source>
        <strain evidence="4 5">JCM 19755</strain>
    </source>
</reference>
<dbReference type="Pfam" id="PF00571">
    <property type="entry name" value="CBS"/>
    <property type="match status" value="2"/>
</dbReference>
<dbReference type="InterPro" id="IPR005105">
    <property type="entry name" value="GlnD_Uridyltrans_N"/>
</dbReference>
<dbReference type="InterPro" id="IPR000644">
    <property type="entry name" value="CBS_dom"/>
</dbReference>
<protein>
    <recommendedName>
        <fullName evidence="3">CBS domain-containing protein</fullName>
    </recommendedName>
</protein>
<keyword evidence="1 2" id="KW-0129">CBS domain</keyword>
<dbReference type="CDD" id="cd05401">
    <property type="entry name" value="NT_GlnE_GlnD_like"/>
    <property type="match status" value="1"/>
</dbReference>
<dbReference type="PANTHER" id="PTHR43080:SF2">
    <property type="entry name" value="CBS DOMAIN-CONTAINING PROTEIN"/>
    <property type="match status" value="1"/>
</dbReference>
<dbReference type="Pfam" id="PF03445">
    <property type="entry name" value="DUF294"/>
    <property type="match status" value="1"/>
</dbReference>
<dbReference type="RefSeq" id="WP_338227994.1">
    <property type="nucleotide sequence ID" value="NZ_BTPE01000004.1"/>
</dbReference>
<evidence type="ECO:0000259" key="3">
    <source>
        <dbReference type="PROSITE" id="PS51371"/>
    </source>
</evidence>
<evidence type="ECO:0000313" key="5">
    <source>
        <dbReference type="Proteomes" id="UP001307705"/>
    </source>
</evidence>
<dbReference type="Proteomes" id="UP001307705">
    <property type="component" value="Unassembled WGS sequence"/>
</dbReference>
<keyword evidence="5" id="KW-1185">Reference proteome</keyword>